<reference evidence="1 2" key="1">
    <citation type="submission" date="2020-08" db="EMBL/GenBank/DDBJ databases">
        <authorList>
            <person name="Mo P."/>
        </authorList>
    </citation>
    <scope>NUCLEOTIDE SEQUENCE [LARGE SCALE GENOMIC DNA]</scope>
    <source>
        <strain evidence="1 2">CGMCC 4.1532</strain>
    </source>
</reference>
<dbReference type="RefSeq" id="WP_185719112.1">
    <property type="nucleotide sequence ID" value="NZ_BAAAWI010000001.1"/>
</dbReference>
<dbReference type="AlphaFoldDB" id="A0A7G7MHV1"/>
<organism evidence="1 2">
    <name type="scientific">Pseudonocardia petroleophila</name>
    <dbReference type="NCBI Taxonomy" id="37331"/>
    <lineage>
        <taxon>Bacteria</taxon>
        <taxon>Bacillati</taxon>
        <taxon>Actinomycetota</taxon>
        <taxon>Actinomycetes</taxon>
        <taxon>Pseudonocardiales</taxon>
        <taxon>Pseudonocardiaceae</taxon>
        <taxon>Pseudonocardia</taxon>
    </lineage>
</organism>
<dbReference type="Proteomes" id="UP000515728">
    <property type="component" value="Chromosome"/>
</dbReference>
<dbReference type="KEGG" id="ppel:H6H00_30765"/>
<protein>
    <submittedName>
        <fullName evidence="1">Uncharacterized protein</fullName>
    </submittedName>
</protein>
<evidence type="ECO:0000313" key="1">
    <source>
        <dbReference type="EMBL" id="QNG52362.1"/>
    </source>
</evidence>
<gene>
    <name evidence="1" type="ORF">H6H00_30765</name>
</gene>
<keyword evidence="2" id="KW-1185">Reference proteome</keyword>
<sequence>MRPARLSPLQAIRRVLGRDELPEGFPATLEADERVLAVAVLTGGGHLVVTSWGLWIPADDGDVRRVGWHLVSRAAWGNGAIELVEAEEERAGGAVLLVDRPVRRLRLADPGRVPEIVHERVTGSIRSRHHRDLPGGGAWFVQRKVPGRDGTVLQVRPDPGTDPAAARQVAADAAAALGLGS</sequence>
<evidence type="ECO:0000313" key="2">
    <source>
        <dbReference type="Proteomes" id="UP000515728"/>
    </source>
</evidence>
<proteinExistence type="predicted"/>
<name>A0A7G7MHV1_9PSEU</name>
<dbReference type="EMBL" id="CP060131">
    <property type="protein sequence ID" value="QNG52362.1"/>
    <property type="molecule type" value="Genomic_DNA"/>
</dbReference>
<accession>A0A7G7MHV1</accession>